<dbReference type="InterPro" id="IPR002347">
    <property type="entry name" value="SDR_fam"/>
</dbReference>
<dbReference type="NCBIfam" id="NF005559">
    <property type="entry name" value="PRK07231.1"/>
    <property type="match status" value="1"/>
</dbReference>
<dbReference type="EC" id="1.1.1.100" evidence="3"/>
<dbReference type="EMBL" id="CBSY010000287">
    <property type="protein sequence ID" value="CDH22091.1"/>
    <property type="molecule type" value="Genomic_DNA"/>
</dbReference>
<keyword evidence="4" id="KW-1185">Reference proteome</keyword>
<dbReference type="PANTHER" id="PTHR43975:SF2">
    <property type="entry name" value="EG:BACR7A4.14 PROTEIN-RELATED"/>
    <property type="match status" value="1"/>
</dbReference>
<gene>
    <name evidence="3" type="ORF">XBKQ1_930003</name>
</gene>
<dbReference type="SUPFAM" id="SSF51735">
    <property type="entry name" value="NAD(P)-binding Rossmann-fold domains"/>
    <property type="match status" value="1"/>
</dbReference>
<dbReference type="InterPro" id="IPR020904">
    <property type="entry name" value="Sc_DH/Rdtase_CS"/>
</dbReference>
<name>A0A077PN20_XENBV</name>
<dbReference type="Proteomes" id="UP000028500">
    <property type="component" value="Unassembled WGS sequence"/>
</dbReference>
<comment type="similarity">
    <text evidence="1">Belongs to the short-chain dehydrogenases/reductases (SDR) family.</text>
</comment>
<evidence type="ECO:0000259" key="2">
    <source>
        <dbReference type="SMART" id="SM00822"/>
    </source>
</evidence>
<protein>
    <submittedName>
        <fullName evidence="3">Oxidoreductase</fullName>
        <ecNumber evidence="3">1.1.1.100</ecNumber>
    </submittedName>
</protein>
<accession>A0A077PN20</accession>
<proteinExistence type="inferred from homology"/>
<reference evidence="3" key="1">
    <citation type="submission" date="2013-07" db="EMBL/GenBank/DDBJ databases">
        <title>Sub-species coevolution in mutualistic symbiosis.</title>
        <authorList>
            <person name="Murfin K."/>
            <person name="Klassen J."/>
            <person name="Lee M."/>
            <person name="Forst S."/>
            <person name="Stock P."/>
            <person name="Goodrich-Blair H."/>
        </authorList>
    </citation>
    <scope>NUCLEOTIDE SEQUENCE [LARGE SCALE GENOMIC DNA]</scope>
    <source>
        <strain evidence="3">Kraussei Quebec</strain>
    </source>
</reference>
<feature type="domain" description="Ketoreductase" evidence="2">
    <location>
        <begin position="7"/>
        <end position="183"/>
    </location>
</feature>
<evidence type="ECO:0000313" key="3">
    <source>
        <dbReference type="EMBL" id="CDH22091.1"/>
    </source>
</evidence>
<sequence length="258" mass="27445">MMRFENKVVVITGAGSGIGEATAKRFSQEGAIVVLVGRNVDKLNRVYSELSSSHARVIQADVSDQDSVKMMIDETIEHFGKIDILVNNAGLYIPSTILDTSLDDGKKVLATNLDGVIYCSHFALPHLLKSKGCIVNNASVSGVRADWGNAYYCTAKGAVVNLTRAMALDHGSQGIRVNAVCPSLIITPMTEYMSDDVLQKFDSRISMKRAGTPAEVASAIAFLASEDASFINGVNLPIDGGVTASNGQPNFSVITEGD</sequence>
<dbReference type="PROSITE" id="PS00061">
    <property type="entry name" value="ADH_SHORT"/>
    <property type="match status" value="1"/>
</dbReference>
<dbReference type="GO" id="GO:0004316">
    <property type="term" value="F:3-oxoacyl-[acyl-carrier-protein] reductase (NADPH) activity"/>
    <property type="evidence" value="ECO:0007669"/>
    <property type="project" value="UniProtKB-EC"/>
</dbReference>
<dbReference type="FunFam" id="3.40.50.720:FF:000084">
    <property type="entry name" value="Short-chain dehydrogenase reductase"/>
    <property type="match status" value="1"/>
</dbReference>
<evidence type="ECO:0000256" key="1">
    <source>
        <dbReference type="ARBA" id="ARBA00006484"/>
    </source>
</evidence>
<dbReference type="Pfam" id="PF13561">
    <property type="entry name" value="adh_short_C2"/>
    <property type="match status" value="1"/>
</dbReference>
<dbReference type="InterPro" id="IPR036291">
    <property type="entry name" value="NAD(P)-bd_dom_sf"/>
</dbReference>
<evidence type="ECO:0000313" key="4">
    <source>
        <dbReference type="Proteomes" id="UP000028500"/>
    </source>
</evidence>
<organism evidence="3 4">
    <name type="scientific">Xenorhabdus bovienii str. kraussei Quebec</name>
    <dbReference type="NCBI Taxonomy" id="1398203"/>
    <lineage>
        <taxon>Bacteria</taxon>
        <taxon>Pseudomonadati</taxon>
        <taxon>Pseudomonadota</taxon>
        <taxon>Gammaproteobacteria</taxon>
        <taxon>Enterobacterales</taxon>
        <taxon>Morganellaceae</taxon>
        <taxon>Xenorhabdus</taxon>
    </lineage>
</organism>
<dbReference type="CDD" id="cd05233">
    <property type="entry name" value="SDR_c"/>
    <property type="match status" value="1"/>
</dbReference>
<dbReference type="InterPro" id="IPR057326">
    <property type="entry name" value="KR_dom"/>
</dbReference>
<dbReference type="Gene3D" id="3.40.50.720">
    <property type="entry name" value="NAD(P)-binding Rossmann-like Domain"/>
    <property type="match status" value="1"/>
</dbReference>
<keyword evidence="3" id="KW-0560">Oxidoreductase</keyword>
<dbReference type="AlphaFoldDB" id="A0A077PN20"/>
<dbReference type="PRINTS" id="PR00080">
    <property type="entry name" value="SDRFAMILY"/>
</dbReference>
<dbReference type="PRINTS" id="PR00081">
    <property type="entry name" value="GDHRDH"/>
</dbReference>
<dbReference type="SMART" id="SM00822">
    <property type="entry name" value="PKS_KR"/>
    <property type="match status" value="1"/>
</dbReference>
<dbReference type="RefSeq" id="WP_230579214.1">
    <property type="nucleotide sequence ID" value="NZ_CAWLZI010000090.1"/>
</dbReference>
<dbReference type="HOGENOM" id="CLU_010194_1_2_6"/>
<comment type="caution">
    <text evidence="3">The sequence shown here is derived from an EMBL/GenBank/DDBJ whole genome shotgun (WGS) entry which is preliminary data.</text>
</comment>
<dbReference type="PANTHER" id="PTHR43975">
    <property type="entry name" value="ZGC:101858"/>
    <property type="match status" value="1"/>
</dbReference>